<evidence type="ECO:0000256" key="16">
    <source>
        <dbReference type="ARBA" id="ARBA00023160"/>
    </source>
</evidence>
<dbReference type="InterPro" id="IPR011284">
    <property type="entry name" value="3oxo_ACP_reduc"/>
</dbReference>
<dbReference type="PROSITE" id="PS50922">
    <property type="entry name" value="TLC"/>
    <property type="match status" value="1"/>
</dbReference>
<evidence type="ECO:0000256" key="4">
    <source>
        <dbReference type="ARBA" id="ARBA00011881"/>
    </source>
</evidence>
<keyword evidence="8" id="KW-0934">Plastid</keyword>
<reference evidence="25" key="1">
    <citation type="submission" date="2019-03" db="EMBL/GenBank/DDBJ databases">
        <authorList>
            <person name="Mank J."/>
            <person name="Almeida P."/>
        </authorList>
    </citation>
    <scope>NUCLEOTIDE SEQUENCE</scope>
    <source>
        <strain evidence="25">78183</strain>
    </source>
</reference>
<dbReference type="SMART" id="SM00822">
    <property type="entry name" value="PKS_KR"/>
    <property type="match status" value="1"/>
</dbReference>
<evidence type="ECO:0000256" key="14">
    <source>
        <dbReference type="ARBA" id="ARBA00023098"/>
    </source>
</evidence>
<evidence type="ECO:0000256" key="10">
    <source>
        <dbReference type="ARBA" id="ARBA00022832"/>
    </source>
</evidence>
<sequence length="607" mass="65255">MAAASLAGSNVVAFKPAAHFGTSADTRITHFRPLSPASRGPGPRISLQSRSRSSLASSGVRAQVATVETAIAEAAQKVESPVVVVTGASRGIGKAIALSLGKAGCKVLVNYARSSEEAEEVSKEIKAYGGQALTFGGDVSKEADVESMMKTAVDAWGTVDVLINNAGITRDTLLMRMKKSQWQEVIDLNLTGVFLCTQAAAKIMMKKKKGRIVNIASVVGLVGNAGQANYSAAKAGVIGLTKTVAKEYASRNINVNAVAPGFIASDMTSKLGDDIEKKILETIPLGRYGQPEEVAGLVEFLALNPASSYITGQAKTKCSLELPAVVHLALPLASMARLGQGKGVSKSIDLVVNYLQPGDMDALVLLWPTLPRFFAGFISMYFLGYFVFFRNWEPKQRKDASSCLMSLAHGSPAVLMAIRALLHSQTVGSFAYPNSALENTVLEFSTAYFLADLLHYMVFFPDEILFILHHIATLYVFVTCRYMIHYGAQGLVLLLVLAEVTSACQNVRSIAGNRKADVPAAARLHDLLAAPFYALYSLVRGILGPICLFKMGVFYLNGGAAGLIPAWAWISWMVVIGSAILVSIVWILNRWEEWITERSHKAQKKVG</sequence>
<evidence type="ECO:0000256" key="23">
    <source>
        <dbReference type="SAM" id="Phobius"/>
    </source>
</evidence>
<feature type="domain" description="TLC" evidence="24">
    <location>
        <begin position="395"/>
        <end position="585"/>
    </location>
</feature>
<organism evidence="25">
    <name type="scientific">Salix viminalis</name>
    <name type="common">Common osier</name>
    <name type="synonym">Basket willow</name>
    <dbReference type="NCBI Taxonomy" id="40686"/>
    <lineage>
        <taxon>Eukaryota</taxon>
        <taxon>Viridiplantae</taxon>
        <taxon>Streptophyta</taxon>
        <taxon>Embryophyta</taxon>
        <taxon>Tracheophyta</taxon>
        <taxon>Spermatophyta</taxon>
        <taxon>Magnoliopsida</taxon>
        <taxon>eudicotyledons</taxon>
        <taxon>Gunneridae</taxon>
        <taxon>Pentapetalae</taxon>
        <taxon>rosids</taxon>
        <taxon>fabids</taxon>
        <taxon>Malpighiales</taxon>
        <taxon>Salicaceae</taxon>
        <taxon>Saliceae</taxon>
        <taxon>Salix</taxon>
    </lineage>
</organism>
<dbReference type="GO" id="GO:0006633">
    <property type="term" value="P:fatty acid biosynthetic process"/>
    <property type="evidence" value="ECO:0007669"/>
    <property type="project" value="UniProtKB-UniPathway"/>
</dbReference>
<dbReference type="EMBL" id="CAADRP010001907">
    <property type="protein sequence ID" value="VFU55842.1"/>
    <property type="molecule type" value="Genomic_DNA"/>
</dbReference>
<evidence type="ECO:0000256" key="2">
    <source>
        <dbReference type="ARBA" id="ARBA00005194"/>
    </source>
</evidence>
<evidence type="ECO:0000256" key="13">
    <source>
        <dbReference type="ARBA" id="ARBA00023002"/>
    </source>
</evidence>
<feature type="binding site" evidence="19">
    <location>
        <begin position="230"/>
        <end position="234"/>
    </location>
    <ligand>
        <name>NADP(+)</name>
        <dbReference type="ChEBI" id="CHEBI:58349"/>
    </ligand>
</feature>
<evidence type="ECO:0000256" key="20">
    <source>
        <dbReference type="PROSITE-ProRule" id="PRU00205"/>
    </source>
</evidence>
<dbReference type="InterPro" id="IPR006634">
    <property type="entry name" value="TLC-dom"/>
</dbReference>
<keyword evidence="13 21" id="KW-0560">Oxidoreductase</keyword>
<feature type="binding site" evidence="19">
    <location>
        <position position="263"/>
    </location>
    <ligand>
        <name>NADP(+)</name>
        <dbReference type="ChEBI" id="CHEBI:58349"/>
    </ligand>
</feature>
<evidence type="ECO:0000256" key="18">
    <source>
        <dbReference type="PIRSR" id="PIRSR611284-1"/>
    </source>
</evidence>
<evidence type="ECO:0000256" key="11">
    <source>
        <dbReference type="ARBA" id="ARBA00022857"/>
    </source>
</evidence>
<evidence type="ECO:0000256" key="15">
    <source>
        <dbReference type="ARBA" id="ARBA00023136"/>
    </source>
</evidence>
<evidence type="ECO:0000256" key="3">
    <source>
        <dbReference type="ARBA" id="ARBA00006484"/>
    </source>
</evidence>
<dbReference type="InterPro" id="IPR036291">
    <property type="entry name" value="NAD(P)-bd_dom_sf"/>
</dbReference>
<feature type="active site" description="Proton acceptor" evidence="18">
    <location>
        <position position="230"/>
    </location>
</feature>
<dbReference type="InterPro" id="IPR002347">
    <property type="entry name" value="SDR_fam"/>
</dbReference>
<feature type="transmembrane region" description="Helical" evidence="23">
    <location>
        <begin position="373"/>
        <end position="392"/>
    </location>
</feature>
<accession>A0A6N2MQF2</accession>
<dbReference type="PANTHER" id="PTHR42879">
    <property type="entry name" value="3-OXOACYL-(ACYL-CARRIER-PROTEIN) REDUCTASE"/>
    <property type="match status" value="1"/>
</dbReference>
<keyword evidence="10 21" id="KW-0276">Fatty acid metabolism</keyword>
<dbReference type="NCBIfam" id="NF009466">
    <property type="entry name" value="PRK12826.1-2"/>
    <property type="match status" value="1"/>
</dbReference>
<evidence type="ECO:0000256" key="5">
    <source>
        <dbReference type="ARBA" id="ARBA00012948"/>
    </source>
</evidence>
<keyword evidence="16 21" id="KW-0275">Fatty acid biosynthesis</keyword>
<keyword evidence="12 23" id="KW-1133">Transmembrane helix</keyword>
<dbReference type="AlphaFoldDB" id="A0A6N2MQF2"/>
<dbReference type="Pfam" id="PF00106">
    <property type="entry name" value="adh_short"/>
    <property type="match status" value="1"/>
</dbReference>
<keyword evidence="9 20" id="KW-0812">Transmembrane</keyword>
<keyword evidence="6 21" id="KW-0444">Lipid biosynthesis</keyword>
<dbReference type="NCBIfam" id="TIGR01830">
    <property type="entry name" value="3oxo_ACP_reduc"/>
    <property type="match status" value="1"/>
</dbReference>
<evidence type="ECO:0000256" key="8">
    <source>
        <dbReference type="ARBA" id="ARBA00022640"/>
    </source>
</evidence>
<comment type="similarity">
    <text evidence="3 21">Belongs to the short-chain dehydrogenases/reductases (SDR) family.</text>
</comment>
<evidence type="ECO:0000256" key="19">
    <source>
        <dbReference type="PIRSR" id="PIRSR611284-2"/>
    </source>
</evidence>
<evidence type="ECO:0000256" key="22">
    <source>
        <dbReference type="SAM" id="MobiDB-lite"/>
    </source>
</evidence>
<dbReference type="CDD" id="cd05333">
    <property type="entry name" value="BKR_SDR_c"/>
    <property type="match status" value="1"/>
</dbReference>
<feature type="transmembrane region" description="Helical" evidence="23">
    <location>
        <begin position="464"/>
        <end position="484"/>
    </location>
</feature>
<dbReference type="EC" id="1.1.1.100" evidence="5 21"/>
<dbReference type="GO" id="GO:0009507">
    <property type="term" value="C:chloroplast"/>
    <property type="evidence" value="ECO:0007669"/>
    <property type="project" value="UniProtKB-SubCell"/>
</dbReference>
<comment type="subcellular location">
    <subcellularLocation>
        <location evidence="1">Membrane</location>
        <topology evidence="1">Multi-pass membrane protein</topology>
    </subcellularLocation>
    <subcellularLocation>
        <location evidence="21">Plastid</location>
        <location evidence="21">Chloroplast</location>
    </subcellularLocation>
    <subcellularLocation>
        <location evidence="21">Plastid</location>
    </subcellularLocation>
    <text evidence="21">And non-photosynthetic plastids.</text>
</comment>
<keyword evidence="7" id="KW-0150">Chloroplast</keyword>
<evidence type="ECO:0000256" key="12">
    <source>
        <dbReference type="ARBA" id="ARBA00022989"/>
    </source>
</evidence>
<feature type="transmembrane region" description="Helical" evidence="23">
    <location>
        <begin position="567"/>
        <end position="588"/>
    </location>
</feature>
<evidence type="ECO:0000259" key="24">
    <source>
        <dbReference type="PROSITE" id="PS50922"/>
    </source>
</evidence>
<feature type="transmembrane region" description="Helical" evidence="23">
    <location>
        <begin position="404"/>
        <end position="422"/>
    </location>
</feature>
<keyword evidence="11 19" id="KW-0521">NADP</keyword>
<dbReference type="Pfam" id="PF03798">
    <property type="entry name" value="TRAM_LAG1_CLN8"/>
    <property type="match status" value="1"/>
</dbReference>
<keyword evidence="15 20" id="KW-0472">Membrane</keyword>
<dbReference type="InterPro" id="IPR020904">
    <property type="entry name" value="Sc_DH/Rdtase_CS"/>
</dbReference>
<evidence type="ECO:0000256" key="9">
    <source>
        <dbReference type="ARBA" id="ARBA00022692"/>
    </source>
</evidence>
<name>A0A6N2MQF2_SALVM</name>
<evidence type="ECO:0000256" key="17">
    <source>
        <dbReference type="ARBA" id="ARBA00048508"/>
    </source>
</evidence>
<comment type="subunit">
    <text evidence="4 21">Homotetramer.</text>
</comment>
<dbReference type="GO" id="GO:0016020">
    <property type="term" value="C:membrane"/>
    <property type="evidence" value="ECO:0007669"/>
    <property type="project" value="UniProtKB-SubCell"/>
</dbReference>
<keyword evidence="14 21" id="KW-0443">Lipid metabolism</keyword>
<protein>
    <recommendedName>
        <fullName evidence="5 21">3-oxoacyl-[acyl-carrier-protein] reductase</fullName>
        <ecNumber evidence="5 21">1.1.1.100</ecNumber>
    </recommendedName>
</protein>
<dbReference type="PRINTS" id="PR00081">
    <property type="entry name" value="GDHRDH"/>
</dbReference>
<feature type="region of interest" description="Disordered" evidence="22">
    <location>
        <begin position="31"/>
        <end position="53"/>
    </location>
</feature>
<dbReference type="SUPFAM" id="SSF51735">
    <property type="entry name" value="NAD(P)-binding Rossmann-fold domains"/>
    <property type="match status" value="1"/>
</dbReference>
<dbReference type="PRINTS" id="PR00080">
    <property type="entry name" value="SDRFAMILY"/>
</dbReference>
<dbReference type="FunFam" id="3.40.50.720:FF:000194">
    <property type="entry name" value="3-oxoacyl-[acyl-carrier-protein] reductase, chloroplastic"/>
    <property type="match status" value="1"/>
</dbReference>
<evidence type="ECO:0000256" key="7">
    <source>
        <dbReference type="ARBA" id="ARBA00022528"/>
    </source>
</evidence>
<dbReference type="SMART" id="SM00724">
    <property type="entry name" value="TLC"/>
    <property type="match status" value="1"/>
</dbReference>
<evidence type="ECO:0000256" key="21">
    <source>
        <dbReference type="RuleBase" id="RU366074"/>
    </source>
</evidence>
<evidence type="ECO:0000313" key="25">
    <source>
        <dbReference type="EMBL" id="VFU55842.1"/>
    </source>
</evidence>
<evidence type="ECO:0000256" key="6">
    <source>
        <dbReference type="ARBA" id="ARBA00022516"/>
    </source>
</evidence>
<comment type="catalytic activity">
    <reaction evidence="17 21">
        <text>a (3R)-hydroxyacyl-[ACP] + NADP(+) = a 3-oxoacyl-[ACP] + NADPH + H(+)</text>
        <dbReference type="Rhea" id="RHEA:17397"/>
        <dbReference type="Rhea" id="RHEA-COMP:9916"/>
        <dbReference type="Rhea" id="RHEA-COMP:9945"/>
        <dbReference type="ChEBI" id="CHEBI:15378"/>
        <dbReference type="ChEBI" id="CHEBI:57783"/>
        <dbReference type="ChEBI" id="CHEBI:58349"/>
        <dbReference type="ChEBI" id="CHEBI:78776"/>
        <dbReference type="ChEBI" id="CHEBI:78827"/>
        <dbReference type="EC" id="1.1.1.100"/>
    </reaction>
</comment>
<proteinExistence type="inferred from homology"/>
<dbReference type="InterPro" id="IPR050259">
    <property type="entry name" value="SDR"/>
</dbReference>
<evidence type="ECO:0000256" key="1">
    <source>
        <dbReference type="ARBA" id="ARBA00004141"/>
    </source>
</evidence>
<dbReference type="GO" id="GO:0004316">
    <property type="term" value="F:3-oxoacyl-[acyl-carrier-protein] reductase (NADPH) activity"/>
    <property type="evidence" value="ECO:0007669"/>
    <property type="project" value="UniProtKB-UniRule"/>
</dbReference>
<dbReference type="UniPathway" id="UPA00094"/>
<gene>
    <name evidence="25" type="ORF">SVIM_LOCUS398650</name>
</gene>
<feature type="transmembrane region" description="Helical" evidence="23">
    <location>
        <begin position="533"/>
        <end position="555"/>
    </location>
</feature>
<feature type="binding site" evidence="19">
    <location>
        <position position="165"/>
    </location>
    <ligand>
        <name>NADP(+)</name>
        <dbReference type="ChEBI" id="CHEBI:58349"/>
    </ligand>
</feature>
<dbReference type="PANTHER" id="PTHR42879:SF2">
    <property type="entry name" value="3-OXOACYL-[ACYL-CARRIER-PROTEIN] REDUCTASE FABG"/>
    <property type="match status" value="1"/>
</dbReference>
<dbReference type="GO" id="GO:0051287">
    <property type="term" value="F:NAD binding"/>
    <property type="evidence" value="ECO:0007669"/>
    <property type="project" value="UniProtKB-UniRule"/>
</dbReference>
<dbReference type="PROSITE" id="PS00061">
    <property type="entry name" value="ADH_SHORT"/>
    <property type="match status" value="1"/>
</dbReference>
<dbReference type="InterPro" id="IPR057326">
    <property type="entry name" value="KR_dom"/>
</dbReference>
<dbReference type="Gene3D" id="3.40.50.720">
    <property type="entry name" value="NAD(P)-binding Rossmann-like Domain"/>
    <property type="match status" value="1"/>
</dbReference>
<comment type="pathway">
    <text evidence="2 21">Lipid metabolism; fatty acid biosynthesis.</text>
</comment>
<feature type="binding site" evidence="19">
    <location>
        <begin position="87"/>
        <end position="90"/>
    </location>
    <ligand>
        <name>NADP(+)</name>
        <dbReference type="ChEBI" id="CHEBI:58349"/>
    </ligand>
</feature>